<gene>
    <name evidence="1" type="ORF">A3A60_01595</name>
</gene>
<name>A0A1F5HZK2_9BACT</name>
<comment type="caution">
    <text evidence="1">The sequence shown here is derived from an EMBL/GenBank/DDBJ whole genome shotgun (WGS) entry which is preliminary data.</text>
</comment>
<evidence type="ECO:0000313" key="2">
    <source>
        <dbReference type="Proteomes" id="UP000179227"/>
    </source>
</evidence>
<dbReference type="Proteomes" id="UP000179227">
    <property type="component" value="Unassembled WGS sequence"/>
</dbReference>
<dbReference type="STRING" id="1797729.A3A60_01595"/>
<reference evidence="1 2" key="1">
    <citation type="journal article" date="2016" name="Nat. Commun.">
        <title>Thousands of microbial genomes shed light on interconnected biogeochemical processes in an aquifer system.</title>
        <authorList>
            <person name="Anantharaman K."/>
            <person name="Brown C.T."/>
            <person name="Hug L.A."/>
            <person name="Sharon I."/>
            <person name="Castelle C.J."/>
            <person name="Probst A.J."/>
            <person name="Thomas B.C."/>
            <person name="Singh A."/>
            <person name="Wilkins M.J."/>
            <person name="Karaoz U."/>
            <person name="Brodie E.L."/>
            <person name="Williams K.H."/>
            <person name="Hubbard S.S."/>
            <person name="Banfield J.F."/>
        </authorList>
    </citation>
    <scope>NUCLEOTIDE SEQUENCE [LARGE SCALE GENOMIC DNA]</scope>
</reference>
<protein>
    <submittedName>
        <fullName evidence="1">Uncharacterized protein</fullName>
    </submittedName>
</protein>
<organism evidence="1 2">
    <name type="scientific">Candidatus Curtissbacteria bacterium RIFCSPLOWO2_01_FULL_42_26</name>
    <dbReference type="NCBI Taxonomy" id="1797729"/>
    <lineage>
        <taxon>Bacteria</taxon>
        <taxon>Candidatus Curtissiibacteriota</taxon>
    </lineage>
</organism>
<sequence length="274" mass="31850">MINTLERINIKDFTVEGPVLRPRFPFDPEKEISSSQWRELEEGLQWAITNGTYYSQIYSSALCLSLLSPERYTTLDFTGADWEDHKESLTNQHSYDEFVDHIIALKSLFPEKLAQMEHYPVFDQITNTLSECRTSLNWGGLGEWMVRGMLLFPDRIRGLVFSDEEKGGMSWSLEHQLHERYFEQFCEMAANYKIIAPEVVEEFPISGTDWQNMKNWLDTFHLEFGSGEINRFLMYAKNLLILSADKVSVIQDGLVITKRATPIAPSQMPVQRRF</sequence>
<evidence type="ECO:0000313" key="1">
    <source>
        <dbReference type="EMBL" id="OGE09604.1"/>
    </source>
</evidence>
<dbReference type="AlphaFoldDB" id="A0A1F5HZK2"/>
<accession>A0A1F5HZK2</accession>
<dbReference type="EMBL" id="MFBS01000018">
    <property type="protein sequence ID" value="OGE09604.1"/>
    <property type="molecule type" value="Genomic_DNA"/>
</dbReference>
<proteinExistence type="predicted"/>